<name>V9PB93_9VIRI</name>
<dbReference type="GO" id="GO:0003735">
    <property type="term" value="F:structural constituent of ribosome"/>
    <property type="evidence" value="ECO:0007669"/>
    <property type="project" value="InterPro"/>
</dbReference>
<evidence type="ECO:0000256" key="3">
    <source>
        <dbReference type="ARBA" id="ARBA00023274"/>
    </source>
</evidence>
<reference evidence="6" key="1">
    <citation type="journal article" date="2013" name="PLoS ONE">
        <title>The Mitochondrial Genome of the Prasinophyte Prasinoderma coloniale Reveals Two Trans-Spliced Group I Introns in the Large Subunit rRNA Gene.</title>
        <authorList>
            <person name="Pombert J.F."/>
            <person name="Otis C."/>
            <person name="Turmel M."/>
            <person name="Lemieux C."/>
        </authorList>
    </citation>
    <scope>NUCLEOTIDE SEQUENCE</scope>
</reference>
<dbReference type="GO" id="GO:0003723">
    <property type="term" value="F:RNA binding"/>
    <property type="evidence" value="ECO:0007669"/>
    <property type="project" value="InterPro"/>
</dbReference>
<dbReference type="EMBL" id="KF387569">
    <property type="protein sequence ID" value="AGW52223.1"/>
    <property type="molecule type" value="Genomic_DNA"/>
</dbReference>
<gene>
    <name evidence="6" type="primary">rps13</name>
</gene>
<proteinExistence type="inferred from homology"/>
<dbReference type="InterPro" id="IPR018269">
    <property type="entry name" value="Ribosomal_uS13_CS"/>
</dbReference>
<organism evidence="6">
    <name type="scientific">Prasinoderma coloniale</name>
    <dbReference type="NCBI Taxonomy" id="156133"/>
    <lineage>
        <taxon>Eukaryota</taxon>
        <taxon>Viridiplantae</taxon>
        <taxon>Prasinodermophyta</taxon>
        <taxon>Prasinodermophyceae</taxon>
        <taxon>Prasinodermales</taxon>
        <taxon>Prasinodermaceae</taxon>
        <taxon>Prasinoderma</taxon>
    </lineage>
</organism>
<accession>V9PB93</accession>
<dbReference type="GO" id="GO:0006412">
    <property type="term" value="P:translation"/>
    <property type="evidence" value="ECO:0007669"/>
    <property type="project" value="InterPro"/>
</dbReference>
<evidence type="ECO:0000256" key="1">
    <source>
        <dbReference type="ARBA" id="ARBA00008080"/>
    </source>
</evidence>
<dbReference type="Pfam" id="PF00416">
    <property type="entry name" value="Ribosomal_S13"/>
    <property type="match status" value="1"/>
</dbReference>
<dbReference type="InterPro" id="IPR010979">
    <property type="entry name" value="Ribosomal_uS13-like_H2TH"/>
</dbReference>
<evidence type="ECO:0000256" key="5">
    <source>
        <dbReference type="SAM" id="MobiDB-lite"/>
    </source>
</evidence>
<protein>
    <submittedName>
        <fullName evidence="6">Ribosomal protein S13</fullName>
    </submittedName>
</protein>
<geneLocation type="mitochondrion" evidence="6"/>
<feature type="compositionally biased region" description="Basic residues" evidence="5">
    <location>
        <begin position="113"/>
        <end position="126"/>
    </location>
</feature>
<dbReference type="PIRSF" id="PIRSF002134">
    <property type="entry name" value="Ribosomal_S13"/>
    <property type="match status" value="1"/>
</dbReference>
<dbReference type="RefSeq" id="YP_008999846.1">
    <property type="nucleotide sequence ID" value="NC_023355.1"/>
</dbReference>
<dbReference type="InterPro" id="IPR001892">
    <property type="entry name" value="Ribosomal_uS13"/>
</dbReference>
<comment type="similarity">
    <text evidence="1 4">Belongs to the universal ribosomal protein uS13 family.</text>
</comment>
<dbReference type="PROSITE" id="PS00646">
    <property type="entry name" value="RIBOSOMAL_S13_1"/>
    <property type="match status" value="1"/>
</dbReference>
<dbReference type="InterPro" id="IPR027437">
    <property type="entry name" value="Rbsml_uS13_C"/>
</dbReference>
<sequence length="126" mass="13795">MPTPTTTLLGQSFPSSTPLGHALRALYGIGHQSAKTYCAVLGVLPSLPLSALSKEHSMQLTALGEALYPGAYTLKRVHLRNLQTLVETSSYRGFRHRSGLPCRGQRTRSNARTPRRNNLLRKGVGR</sequence>
<dbReference type="PANTHER" id="PTHR10871">
    <property type="entry name" value="30S RIBOSOMAL PROTEIN S13/40S RIBOSOMAL PROTEIN S18"/>
    <property type="match status" value="1"/>
</dbReference>
<dbReference type="GO" id="GO:0015935">
    <property type="term" value="C:small ribosomal subunit"/>
    <property type="evidence" value="ECO:0007669"/>
    <property type="project" value="TreeGrafter"/>
</dbReference>
<feature type="region of interest" description="Disordered" evidence="5">
    <location>
        <begin position="98"/>
        <end position="126"/>
    </location>
</feature>
<keyword evidence="6" id="KW-0496">Mitochondrion</keyword>
<dbReference type="Gene3D" id="1.10.8.50">
    <property type="match status" value="1"/>
</dbReference>
<dbReference type="GO" id="GO:0005739">
    <property type="term" value="C:mitochondrion"/>
    <property type="evidence" value="ECO:0007669"/>
    <property type="project" value="TreeGrafter"/>
</dbReference>
<evidence type="ECO:0000256" key="4">
    <source>
        <dbReference type="RuleBase" id="RU003830"/>
    </source>
</evidence>
<keyword evidence="2 4" id="KW-0689">Ribosomal protein</keyword>
<dbReference type="AlphaFoldDB" id="V9PB93"/>
<dbReference type="Gene3D" id="4.10.910.10">
    <property type="entry name" value="30s ribosomal protein s13, domain 2"/>
    <property type="match status" value="1"/>
</dbReference>
<dbReference type="GeneID" id="18251354"/>
<dbReference type="SUPFAM" id="SSF46946">
    <property type="entry name" value="S13-like H2TH domain"/>
    <property type="match status" value="1"/>
</dbReference>
<dbReference type="PANTHER" id="PTHR10871:SF1">
    <property type="entry name" value="SMALL RIBOSOMAL SUBUNIT PROTEIN US13M"/>
    <property type="match status" value="1"/>
</dbReference>
<evidence type="ECO:0000256" key="2">
    <source>
        <dbReference type="ARBA" id="ARBA00022980"/>
    </source>
</evidence>
<dbReference type="PROSITE" id="PS50159">
    <property type="entry name" value="RIBOSOMAL_S13_2"/>
    <property type="match status" value="1"/>
</dbReference>
<evidence type="ECO:0000313" key="6">
    <source>
        <dbReference type="EMBL" id="AGW52223.1"/>
    </source>
</evidence>
<keyword evidence="3 4" id="KW-0687">Ribonucleoprotein</keyword>